<comment type="caution">
    <text evidence="1">The sequence shown here is derived from an EMBL/GenBank/DDBJ whole genome shotgun (WGS) entry which is preliminary data.</text>
</comment>
<evidence type="ECO:0000313" key="2">
    <source>
        <dbReference type="Proteomes" id="UP001500416"/>
    </source>
</evidence>
<evidence type="ECO:0000313" key="1">
    <source>
        <dbReference type="EMBL" id="GAA0216156.1"/>
    </source>
</evidence>
<gene>
    <name evidence="1" type="ORF">GCM10010492_12470</name>
</gene>
<accession>A0ABP3CV74</accession>
<sequence length="54" mass="5805">MSETEHHGHVTEEPLPDVFARWTGAPELDDAFEAAVAAARDGGSAALDSDPWRD</sequence>
<keyword evidence="2" id="KW-1185">Reference proteome</keyword>
<reference evidence="2" key="1">
    <citation type="journal article" date="2019" name="Int. J. Syst. Evol. Microbiol.">
        <title>The Global Catalogue of Microorganisms (GCM) 10K type strain sequencing project: providing services to taxonomists for standard genome sequencing and annotation.</title>
        <authorList>
            <consortium name="The Broad Institute Genomics Platform"/>
            <consortium name="The Broad Institute Genome Sequencing Center for Infectious Disease"/>
            <person name="Wu L."/>
            <person name="Ma J."/>
        </authorList>
    </citation>
    <scope>NUCLEOTIDE SEQUENCE [LARGE SCALE GENOMIC DNA]</scope>
    <source>
        <strain evidence="2">JCM 3380</strain>
    </source>
</reference>
<organism evidence="1 2">
    <name type="scientific">Saccharothrix mutabilis subsp. mutabilis</name>
    <dbReference type="NCBI Taxonomy" id="66855"/>
    <lineage>
        <taxon>Bacteria</taxon>
        <taxon>Bacillati</taxon>
        <taxon>Actinomycetota</taxon>
        <taxon>Actinomycetes</taxon>
        <taxon>Pseudonocardiales</taxon>
        <taxon>Pseudonocardiaceae</taxon>
        <taxon>Saccharothrix</taxon>
    </lineage>
</organism>
<dbReference type="Proteomes" id="UP001500416">
    <property type="component" value="Unassembled WGS sequence"/>
</dbReference>
<proteinExistence type="predicted"/>
<name>A0ABP3CV74_9PSEU</name>
<protein>
    <submittedName>
        <fullName evidence="1">Uncharacterized protein</fullName>
    </submittedName>
</protein>
<dbReference type="EMBL" id="BAAABU010000002">
    <property type="protein sequence ID" value="GAA0216156.1"/>
    <property type="molecule type" value="Genomic_DNA"/>
</dbReference>